<evidence type="ECO:0000313" key="1">
    <source>
        <dbReference type="EMBL" id="GIY75314.1"/>
    </source>
</evidence>
<dbReference type="AlphaFoldDB" id="A0AAV4W080"/>
<keyword evidence="2" id="KW-1185">Reference proteome</keyword>
<accession>A0AAV4W080</accession>
<name>A0AAV4W080_CAEEX</name>
<gene>
    <name evidence="1" type="ORF">CEXT_485721</name>
</gene>
<organism evidence="1 2">
    <name type="scientific">Caerostris extrusa</name>
    <name type="common">Bark spider</name>
    <name type="synonym">Caerostris bankana</name>
    <dbReference type="NCBI Taxonomy" id="172846"/>
    <lineage>
        <taxon>Eukaryota</taxon>
        <taxon>Metazoa</taxon>
        <taxon>Ecdysozoa</taxon>
        <taxon>Arthropoda</taxon>
        <taxon>Chelicerata</taxon>
        <taxon>Arachnida</taxon>
        <taxon>Araneae</taxon>
        <taxon>Araneomorphae</taxon>
        <taxon>Entelegynae</taxon>
        <taxon>Araneoidea</taxon>
        <taxon>Araneidae</taxon>
        <taxon>Caerostris</taxon>
    </lineage>
</organism>
<protein>
    <submittedName>
        <fullName evidence="1">Uncharacterized protein</fullName>
    </submittedName>
</protein>
<proteinExistence type="predicted"/>
<sequence length="93" mass="10515">MEKKTTHERDPIYIMHQSILKRSLSNLEAKSSRTKSLCTDTSFARRNPNKSFGIDWLMSDDPIDGVIKKSRRLVKGMQVALQITPVRVIAGDG</sequence>
<comment type="caution">
    <text evidence="1">The sequence shown here is derived from an EMBL/GenBank/DDBJ whole genome shotgun (WGS) entry which is preliminary data.</text>
</comment>
<reference evidence="1 2" key="1">
    <citation type="submission" date="2021-06" db="EMBL/GenBank/DDBJ databases">
        <title>Caerostris extrusa draft genome.</title>
        <authorList>
            <person name="Kono N."/>
            <person name="Arakawa K."/>
        </authorList>
    </citation>
    <scope>NUCLEOTIDE SEQUENCE [LARGE SCALE GENOMIC DNA]</scope>
</reference>
<evidence type="ECO:0000313" key="2">
    <source>
        <dbReference type="Proteomes" id="UP001054945"/>
    </source>
</evidence>
<dbReference type="EMBL" id="BPLR01015323">
    <property type="protein sequence ID" value="GIY75314.1"/>
    <property type="molecule type" value="Genomic_DNA"/>
</dbReference>
<dbReference type="Proteomes" id="UP001054945">
    <property type="component" value="Unassembled WGS sequence"/>
</dbReference>